<gene>
    <name evidence="1" type="ORF">NVS88_18580</name>
</gene>
<name>A0A9X4RIX7_9ACTN</name>
<sequence>MVLAGVMGAAVLLVAGCSSTVGGRAIPASGHTVPAASVTNLDSALPAPASFPAGYTATPLPQDQAREAAADLSRVPGGSRVTPLHCEPPRLPTDPADLAMTSATNTGDGSVLAVLLTRVDEPLTTLSKQVARCTEMTATQFGAKATVRRTTEPTPSAPGADDTFAYGQTTTSGPKNLQLTQTTFNDLAQVGDVRVTVTFMSQRGAEPDRKAVGELLSATVANLRR</sequence>
<dbReference type="Proteomes" id="UP001152755">
    <property type="component" value="Unassembled WGS sequence"/>
</dbReference>
<evidence type="ECO:0000313" key="1">
    <source>
        <dbReference type="EMBL" id="MDG3016566.1"/>
    </source>
</evidence>
<dbReference type="RefSeq" id="WP_332520569.1">
    <property type="nucleotide sequence ID" value="NZ_JANRHA010000015.1"/>
</dbReference>
<accession>A0A9X4RIX7</accession>
<reference evidence="1" key="1">
    <citation type="submission" date="2022-08" db="EMBL/GenBank/DDBJ databases">
        <title>Genome analysis of Corynebacteriales strain.</title>
        <authorList>
            <person name="Lee S.D."/>
        </authorList>
    </citation>
    <scope>NUCLEOTIDE SEQUENCE</scope>
    <source>
        <strain evidence="1">D3-21</strain>
    </source>
</reference>
<comment type="caution">
    <text evidence="1">The sequence shown here is derived from an EMBL/GenBank/DDBJ whole genome shotgun (WGS) entry which is preliminary data.</text>
</comment>
<protein>
    <submittedName>
        <fullName evidence="1">DUF3558 domain-containing protein</fullName>
    </submittedName>
</protein>
<keyword evidence="2" id="KW-1185">Reference proteome</keyword>
<dbReference type="EMBL" id="JANRHA010000015">
    <property type="protein sequence ID" value="MDG3016566.1"/>
    <property type="molecule type" value="Genomic_DNA"/>
</dbReference>
<organism evidence="1 2">
    <name type="scientific">Speluncibacter jeojiensis</name>
    <dbReference type="NCBI Taxonomy" id="2710754"/>
    <lineage>
        <taxon>Bacteria</taxon>
        <taxon>Bacillati</taxon>
        <taxon>Actinomycetota</taxon>
        <taxon>Actinomycetes</taxon>
        <taxon>Mycobacteriales</taxon>
        <taxon>Speluncibacteraceae</taxon>
        <taxon>Speluncibacter</taxon>
    </lineage>
</organism>
<dbReference type="AlphaFoldDB" id="A0A9X4RIX7"/>
<proteinExistence type="predicted"/>
<evidence type="ECO:0000313" key="2">
    <source>
        <dbReference type="Proteomes" id="UP001152755"/>
    </source>
</evidence>